<keyword evidence="1" id="KW-0560">Oxidoreductase</keyword>
<dbReference type="GO" id="GO:0050660">
    <property type="term" value="F:flavin adenine dinucleotide binding"/>
    <property type="evidence" value="ECO:0007669"/>
    <property type="project" value="InterPro"/>
</dbReference>
<proteinExistence type="predicted"/>
<dbReference type="Proteomes" id="UP000261284">
    <property type="component" value="Unassembled WGS sequence"/>
</dbReference>
<gene>
    <name evidence="3" type="ORF">DXN05_05405</name>
</gene>
<organism evidence="3 4">
    <name type="scientific">Deminuibacter soli</name>
    <dbReference type="NCBI Taxonomy" id="2291815"/>
    <lineage>
        <taxon>Bacteria</taxon>
        <taxon>Pseudomonadati</taxon>
        <taxon>Bacteroidota</taxon>
        <taxon>Chitinophagia</taxon>
        <taxon>Chitinophagales</taxon>
        <taxon>Chitinophagaceae</taxon>
        <taxon>Deminuibacter</taxon>
    </lineage>
</organism>
<evidence type="ECO:0000256" key="1">
    <source>
        <dbReference type="ARBA" id="ARBA00023002"/>
    </source>
</evidence>
<name>A0A3E1NR45_9BACT</name>
<dbReference type="InterPro" id="IPR009100">
    <property type="entry name" value="AcylCoA_DH/oxidase_NM_dom_sf"/>
</dbReference>
<evidence type="ECO:0000313" key="3">
    <source>
        <dbReference type="EMBL" id="RFM30393.1"/>
    </source>
</evidence>
<accession>A0A3E1NR45</accession>
<dbReference type="AlphaFoldDB" id="A0A3E1NR45"/>
<feature type="domain" description="Acyl-CoA dehydrogenase C-terminal" evidence="2">
    <location>
        <begin position="273"/>
        <end position="356"/>
    </location>
</feature>
<sequence>MSAIKHPSEIVQTDWINILRSEAARAEQLKQLTPVQVALLHRQRWFTLLTPKQYGGLEWSLPAVVRFEEAIAWADGSVAWVLTLCTGAGWFGGFLQPALAQTLFADPAVCFAGSGAQAGTAAITAEGYIINGQWLHASGAPHATVFTANCTITRNGVPLTGSDGNPVIKPFVLLPGEVELLPTWKSFGLVATASNAFKATNVTVTRDRCFEINQARAVDPSPLYQYPFLQLAEATLAANISGMSLHFTEAAQQLLQQTQKPGTMAIAGPLLQQAQHTIQTLRTAFYKALDESWQQQLQGSITAAALQAVSETSRKLAQESRRTADELYPYCGLQAAATDTEINRIWRDLHTASQHGLLIYPRG</sequence>
<dbReference type="SUPFAM" id="SSF47203">
    <property type="entry name" value="Acyl-CoA dehydrogenase C-terminal domain-like"/>
    <property type="match status" value="1"/>
</dbReference>
<dbReference type="Gene3D" id="1.20.140.10">
    <property type="entry name" value="Butyryl-CoA Dehydrogenase, subunit A, domain 3"/>
    <property type="match status" value="1"/>
</dbReference>
<dbReference type="RefSeq" id="WP_116846148.1">
    <property type="nucleotide sequence ID" value="NZ_QTJU01000001.1"/>
</dbReference>
<dbReference type="InterPro" id="IPR013107">
    <property type="entry name" value="Acyl-CoA_DH_C"/>
</dbReference>
<evidence type="ECO:0000313" key="4">
    <source>
        <dbReference type="Proteomes" id="UP000261284"/>
    </source>
</evidence>
<dbReference type="EMBL" id="QTJU01000001">
    <property type="protein sequence ID" value="RFM30393.1"/>
    <property type="molecule type" value="Genomic_DNA"/>
</dbReference>
<dbReference type="Gene3D" id="1.10.540.10">
    <property type="entry name" value="Acyl-CoA dehydrogenase/oxidase, N-terminal domain"/>
    <property type="match status" value="1"/>
</dbReference>
<dbReference type="PIRSF" id="PIRSF016578">
    <property type="entry name" value="HsaA"/>
    <property type="match status" value="1"/>
</dbReference>
<protein>
    <submittedName>
        <fullName evidence="3">Acyl-CoA dehydrogenase</fullName>
    </submittedName>
</protein>
<dbReference type="SUPFAM" id="SSF56645">
    <property type="entry name" value="Acyl-CoA dehydrogenase NM domain-like"/>
    <property type="match status" value="1"/>
</dbReference>
<dbReference type="Pfam" id="PF08028">
    <property type="entry name" value="Acyl-CoA_dh_2"/>
    <property type="match status" value="1"/>
</dbReference>
<keyword evidence="4" id="KW-1185">Reference proteome</keyword>
<dbReference type="InterPro" id="IPR036250">
    <property type="entry name" value="AcylCo_DH-like_C"/>
</dbReference>
<evidence type="ECO:0000259" key="2">
    <source>
        <dbReference type="Pfam" id="PF08028"/>
    </source>
</evidence>
<dbReference type="InterPro" id="IPR046373">
    <property type="entry name" value="Acyl-CoA_Oxase/DH_mid-dom_sf"/>
</dbReference>
<comment type="caution">
    <text evidence="3">The sequence shown here is derived from an EMBL/GenBank/DDBJ whole genome shotgun (WGS) entry which is preliminary data.</text>
</comment>
<dbReference type="OrthoDB" id="1170793at2"/>
<dbReference type="Gene3D" id="2.40.110.10">
    <property type="entry name" value="Butyryl-CoA Dehydrogenase, subunit A, domain 2"/>
    <property type="match status" value="1"/>
</dbReference>
<dbReference type="GO" id="GO:0016627">
    <property type="term" value="F:oxidoreductase activity, acting on the CH-CH group of donors"/>
    <property type="evidence" value="ECO:0007669"/>
    <property type="project" value="InterPro"/>
</dbReference>
<dbReference type="InterPro" id="IPR037069">
    <property type="entry name" value="AcylCoA_DH/ox_N_sf"/>
</dbReference>
<reference evidence="3 4" key="1">
    <citation type="submission" date="2018-08" db="EMBL/GenBank/DDBJ databases">
        <title>Chitinophagaceae sp. K23C18032701, a novel bacterium isolated from forest soil.</title>
        <authorList>
            <person name="Wang C."/>
        </authorList>
    </citation>
    <scope>NUCLEOTIDE SEQUENCE [LARGE SCALE GENOMIC DNA]</scope>
    <source>
        <strain evidence="3 4">K23C18032701</strain>
    </source>
</reference>